<sequence length="216" mass="24968">MSVTVGEIEDVEKKVMEIHSDIEKASERICNIIDSMILNHEKLVLFEINGIGNLKYKHCMTQVHVALSLLKRFKEKNGKVRITSREPNHNDVEKEYLENKRIKVREVCFTAEDYLKATEDYLEASKGIQNSIYICYMLHGMPEMYEEYIAAHYNHINQIVFIGNEPKHILDYLKASKNLKMIDEVLASTVPKPLDMTGTSIPKHAFSATFIYRSNI</sequence>
<accession>A0A914PZW2</accession>
<organism evidence="2 3">
    <name type="scientific">Panagrolaimus davidi</name>
    <dbReference type="NCBI Taxonomy" id="227884"/>
    <lineage>
        <taxon>Eukaryota</taxon>
        <taxon>Metazoa</taxon>
        <taxon>Ecdysozoa</taxon>
        <taxon>Nematoda</taxon>
        <taxon>Chromadorea</taxon>
        <taxon>Rhabditida</taxon>
        <taxon>Tylenchina</taxon>
        <taxon>Panagrolaimomorpha</taxon>
        <taxon>Panagrolaimoidea</taxon>
        <taxon>Panagrolaimidae</taxon>
        <taxon>Panagrolaimus</taxon>
    </lineage>
</organism>
<reference evidence="3" key="1">
    <citation type="submission" date="2022-11" db="UniProtKB">
        <authorList>
            <consortium name="WormBaseParasite"/>
        </authorList>
    </citation>
    <scope>IDENTIFICATION</scope>
</reference>
<evidence type="ECO:0000313" key="2">
    <source>
        <dbReference type="Proteomes" id="UP000887578"/>
    </source>
</evidence>
<proteinExistence type="predicted"/>
<feature type="domain" description="SRR1-like" evidence="1">
    <location>
        <begin position="50"/>
        <end position="211"/>
    </location>
</feature>
<protein>
    <submittedName>
        <fullName evidence="3">SRR1-like domain-containing protein</fullName>
    </submittedName>
</protein>
<dbReference type="Proteomes" id="UP000887578">
    <property type="component" value="Unplaced"/>
</dbReference>
<dbReference type="Pfam" id="PF07985">
    <property type="entry name" value="SRR1"/>
    <property type="match status" value="1"/>
</dbReference>
<keyword evidence="2" id="KW-1185">Reference proteome</keyword>
<dbReference type="AlphaFoldDB" id="A0A914PZW2"/>
<dbReference type="InterPro" id="IPR012942">
    <property type="entry name" value="SRR1-like"/>
</dbReference>
<dbReference type="WBParaSite" id="PDA_v2.g2442.t1">
    <property type="protein sequence ID" value="PDA_v2.g2442.t1"/>
    <property type="gene ID" value="PDA_v2.g2442"/>
</dbReference>
<evidence type="ECO:0000313" key="3">
    <source>
        <dbReference type="WBParaSite" id="PDA_v2.g2442.t1"/>
    </source>
</evidence>
<name>A0A914PZW2_9BILA</name>
<evidence type="ECO:0000259" key="1">
    <source>
        <dbReference type="Pfam" id="PF07985"/>
    </source>
</evidence>